<gene>
    <name evidence="2" type="ORF">EHQ90_01040</name>
</gene>
<keyword evidence="3" id="KW-1185">Reference proteome</keyword>
<evidence type="ECO:0000313" key="3">
    <source>
        <dbReference type="Proteomes" id="UP000297422"/>
    </source>
</evidence>
<reference evidence="3" key="1">
    <citation type="journal article" date="2019" name="PLoS Negl. Trop. Dis.">
        <title>Revisiting the worldwide diversity of Leptospira species in the environment.</title>
        <authorList>
            <person name="Vincent A.T."/>
            <person name="Schiettekatte O."/>
            <person name="Bourhy P."/>
            <person name="Veyrier F.J."/>
            <person name="Picardeau M."/>
        </authorList>
    </citation>
    <scope>NUCLEOTIDE SEQUENCE [LARGE SCALE GENOMIC DNA]</scope>
    <source>
        <strain evidence="3">201702407</strain>
    </source>
</reference>
<evidence type="ECO:0000256" key="1">
    <source>
        <dbReference type="SAM" id="SignalP"/>
    </source>
</evidence>
<dbReference type="Proteomes" id="UP000297422">
    <property type="component" value="Unassembled WGS sequence"/>
</dbReference>
<keyword evidence="1" id="KW-0732">Signal</keyword>
<evidence type="ECO:0000313" key="2">
    <source>
        <dbReference type="EMBL" id="TGM22050.1"/>
    </source>
</evidence>
<sequence>MKSRFVFATSLGLSCIFTFHSISAKDPNDQNPFEGTCRSSLNQWIESIAGLPGSEDENLKTQKSSFRDGSFWLIDSTPSKNWDWYLLQPQRENKLCLIFQTNAFQVRTSERGKRRMIFSKIRGSGNFPSREIDFVFEKKNKTFQLRKCVEIRFQEEQSIRKRVPCFSFLESEASLGIFAGVPTRILEGEFHLQK</sequence>
<feature type="chain" id="PRO_5045267049" evidence="1">
    <location>
        <begin position="25"/>
        <end position="194"/>
    </location>
</feature>
<comment type="caution">
    <text evidence="2">The sequence shown here is derived from an EMBL/GenBank/DDBJ whole genome shotgun (WGS) entry which is preliminary data.</text>
</comment>
<feature type="signal peptide" evidence="1">
    <location>
        <begin position="1"/>
        <end position="24"/>
    </location>
</feature>
<dbReference type="PROSITE" id="PS51257">
    <property type="entry name" value="PROKAR_LIPOPROTEIN"/>
    <property type="match status" value="1"/>
</dbReference>
<protein>
    <submittedName>
        <fullName evidence="2">Uncharacterized protein</fullName>
    </submittedName>
</protein>
<name>A0ABY2NDE8_9LEPT</name>
<organism evidence="2 3">
    <name type="scientific">Leptospira stimsonii</name>
    <dbReference type="NCBI Taxonomy" id="2202203"/>
    <lineage>
        <taxon>Bacteria</taxon>
        <taxon>Pseudomonadati</taxon>
        <taxon>Spirochaetota</taxon>
        <taxon>Spirochaetia</taxon>
        <taxon>Leptospirales</taxon>
        <taxon>Leptospiraceae</taxon>
        <taxon>Leptospira</taxon>
    </lineage>
</organism>
<accession>A0ABY2NDE8</accession>
<dbReference type="EMBL" id="RQGT01000008">
    <property type="protein sequence ID" value="TGM22050.1"/>
    <property type="molecule type" value="Genomic_DNA"/>
</dbReference>
<dbReference type="RefSeq" id="WP_135683658.1">
    <property type="nucleotide sequence ID" value="NZ_RQEQ01000065.1"/>
</dbReference>
<proteinExistence type="predicted"/>